<sequence>MFVMLDFRPALQLVFRDQKPVLYDLLNSRFFEINDLNIVPIIATLTDLVPGHFVDLSTRLSDAAEIEPEEARVVIEELVSMGLLCSIDSIVSQKVGVQKWVDNGWIDALILHFASRNLSYVDDPMEFGGRNDTSCCPLNSGQSIKRQNDVMSTVGRIPLWRPQKEFDGSSLMAAMLSRRSFNQFHRKAFRPNELDLILWYANLYARDRSAVEFNDDDRDHAYDSAFSCLYSYVVLYEPVEVGSICLKPGAYLYDVKAHALALVRDGVLRSEISRIAIGQKRAGSGMMSIIICADWEGYGRVYAHERAYRNLLINTAQLAQFYLVLATSQEFDTFMTPAIQDESMAELLGIQGACPLYLITAG</sequence>
<dbReference type="PANTHER" id="PTHR43745:SF2">
    <property type="entry name" value="NITROREDUCTASE MJ1384-RELATED"/>
    <property type="match status" value="1"/>
</dbReference>
<name>A0A1C2J9U7_ACITH</name>
<organism evidence="2 3">
    <name type="scientific">Acidithiobacillus thiooxidans</name>
    <name type="common">Thiobacillus thiooxidans</name>
    <dbReference type="NCBI Taxonomy" id="930"/>
    <lineage>
        <taxon>Bacteria</taxon>
        <taxon>Pseudomonadati</taxon>
        <taxon>Pseudomonadota</taxon>
        <taxon>Acidithiobacillia</taxon>
        <taxon>Acidithiobacillales</taxon>
        <taxon>Acidithiobacillaceae</taxon>
        <taxon>Acidithiobacillus</taxon>
    </lineage>
</organism>
<reference evidence="2" key="1">
    <citation type="journal article" date="2016" name="Int. J. Mol. Sci.">
        <title>Comparative genomics of the extreme acidophile Acidithiobacillus thiooxidans reveals intraspecific divergence and niche adaptation.</title>
        <authorList>
            <person name="Zhang X."/>
            <person name="Feng X."/>
            <person name="Tao J."/>
            <person name="Ma L."/>
            <person name="Xiao Y."/>
            <person name="Liang Y."/>
            <person name="Liu X."/>
            <person name="Yin H."/>
        </authorList>
    </citation>
    <scope>NUCLEOTIDE SEQUENCE [LARGE SCALE GENOMIC DNA]</scope>
    <source>
        <strain evidence="2">DXS-W</strain>
    </source>
</reference>
<dbReference type="PANTHER" id="PTHR43745">
    <property type="entry name" value="NITROREDUCTASE MJ1384-RELATED"/>
    <property type="match status" value="1"/>
</dbReference>
<dbReference type="InterPro" id="IPR000415">
    <property type="entry name" value="Nitroreductase-like"/>
</dbReference>
<feature type="domain" description="Nitroreductase" evidence="1">
    <location>
        <begin position="287"/>
        <end position="362"/>
    </location>
</feature>
<proteinExistence type="predicted"/>
<protein>
    <recommendedName>
        <fullName evidence="1">Nitroreductase domain-containing protein</fullName>
    </recommendedName>
</protein>
<dbReference type="GO" id="GO:0016491">
    <property type="term" value="F:oxidoreductase activity"/>
    <property type="evidence" value="ECO:0007669"/>
    <property type="project" value="InterPro"/>
</dbReference>
<dbReference type="InterPro" id="IPR052544">
    <property type="entry name" value="Bacteriocin_Proc_Enz"/>
</dbReference>
<evidence type="ECO:0000313" key="3">
    <source>
        <dbReference type="Proteomes" id="UP000095008"/>
    </source>
</evidence>
<keyword evidence="3" id="KW-1185">Reference proteome</keyword>
<dbReference type="EMBL" id="LWRY01000106">
    <property type="protein sequence ID" value="OCX72610.1"/>
    <property type="molecule type" value="Genomic_DNA"/>
</dbReference>
<gene>
    <name evidence="2" type="ORF">A6M23_09540</name>
</gene>
<evidence type="ECO:0000313" key="2">
    <source>
        <dbReference type="EMBL" id="OCX72610.1"/>
    </source>
</evidence>
<dbReference type="InterPro" id="IPR029479">
    <property type="entry name" value="Nitroreductase"/>
</dbReference>
<accession>A0A1C2J9U7</accession>
<evidence type="ECO:0000259" key="1">
    <source>
        <dbReference type="Pfam" id="PF00881"/>
    </source>
</evidence>
<comment type="caution">
    <text evidence="2">The sequence shown here is derived from an EMBL/GenBank/DDBJ whole genome shotgun (WGS) entry which is preliminary data.</text>
</comment>
<dbReference type="Gene3D" id="3.40.109.10">
    <property type="entry name" value="NADH Oxidase"/>
    <property type="match status" value="1"/>
</dbReference>
<dbReference type="AlphaFoldDB" id="A0A1C2J9U7"/>
<dbReference type="Pfam" id="PF00881">
    <property type="entry name" value="Nitroreductase"/>
    <property type="match status" value="1"/>
</dbReference>
<dbReference type="SUPFAM" id="SSF55469">
    <property type="entry name" value="FMN-dependent nitroreductase-like"/>
    <property type="match status" value="1"/>
</dbReference>
<dbReference type="Proteomes" id="UP000095008">
    <property type="component" value="Unassembled WGS sequence"/>
</dbReference>